<dbReference type="Gene3D" id="3.40.50.720">
    <property type="entry name" value="NAD(P)-binding Rossmann-like Domain"/>
    <property type="match status" value="1"/>
</dbReference>
<dbReference type="GO" id="GO:0016491">
    <property type="term" value="F:oxidoreductase activity"/>
    <property type="evidence" value="ECO:0007669"/>
    <property type="project" value="UniProtKB-KW"/>
</dbReference>
<dbReference type="InterPro" id="IPR002347">
    <property type="entry name" value="SDR_fam"/>
</dbReference>
<dbReference type="InterPro" id="IPR036291">
    <property type="entry name" value="NAD(P)-bd_dom_sf"/>
</dbReference>
<dbReference type="eggNOG" id="COG1028">
    <property type="taxonomic scope" value="Bacteria"/>
</dbReference>
<comment type="similarity">
    <text evidence="1">Belongs to the short-chain dehydrogenases/reductases (SDR) family.</text>
</comment>
<dbReference type="PANTHER" id="PTHR43639:SF1">
    <property type="entry name" value="SHORT-CHAIN DEHYDROGENASE_REDUCTASE FAMILY PROTEIN"/>
    <property type="match status" value="1"/>
</dbReference>
<dbReference type="InterPro" id="IPR020904">
    <property type="entry name" value="Sc_DH/Rdtase_CS"/>
</dbReference>
<dbReference type="PRINTS" id="PR00081">
    <property type="entry name" value="GDHRDH"/>
</dbReference>
<protein>
    <submittedName>
        <fullName evidence="4">Oxidoreductase</fullName>
    </submittedName>
</protein>
<sequence>MLKVALVTGGSRGIGRAIAEHLRRDHKVVITWRTTAPESLSPDIVAIRADLARPDAAVKVVAEVMAQLGRLDIIVNNAGVVRPSPKESFDAVSAMDILAVNLLAPQALLAAALPHLKPGSAIVNISSVNAVLPPRDASTYGASKAALNLWTRAMAKELGGRGIRVNAVAPGAVNTPEQPRSAELTALFVGETALGRIGEARDIARAVRFLVSEEAGFITGEVLTVSGGYRL</sequence>
<dbReference type="RefSeq" id="WP_035706630.1">
    <property type="nucleotide sequence ID" value="NZ_CAMIFG010000014.1"/>
</dbReference>
<dbReference type="Proteomes" id="UP000028826">
    <property type="component" value="Unassembled WGS sequence"/>
</dbReference>
<dbReference type="PANTHER" id="PTHR43639">
    <property type="entry name" value="OXIDOREDUCTASE, SHORT-CHAIN DEHYDROGENASE/REDUCTASE FAMILY (AFU_ORTHOLOGUE AFUA_5G02870)"/>
    <property type="match status" value="1"/>
</dbReference>
<dbReference type="InterPro" id="IPR057326">
    <property type="entry name" value="KR_dom"/>
</dbReference>
<name>A0A086YD14_9RHOB</name>
<evidence type="ECO:0000313" key="5">
    <source>
        <dbReference type="Proteomes" id="UP000028826"/>
    </source>
</evidence>
<dbReference type="STRING" id="195105.CN97_07080"/>
<keyword evidence="2" id="KW-0560">Oxidoreductase</keyword>
<dbReference type="PRINTS" id="PR00080">
    <property type="entry name" value="SDRFAMILY"/>
</dbReference>
<dbReference type="CDD" id="cd05233">
    <property type="entry name" value="SDR_c"/>
    <property type="match status" value="1"/>
</dbReference>
<dbReference type="PROSITE" id="PS00061">
    <property type="entry name" value="ADH_SHORT"/>
    <property type="match status" value="1"/>
</dbReference>
<dbReference type="Pfam" id="PF13561">
    <property type="entry name" value="adh_short_C2"/>
    <property type="match status" value="1"/>
</dbReference>
<gene>
    <name evidence="4" type="ORF">CN97_07080</name>
</gene>
<comment type="caution">
    <text evidence="4">The sequence shown here is derived from an EMBL/GenBank/DDBJ whole genome shotgun (WGS) entry which is preliminary data.</text>
</comment>
<dbReference type="SMART" id="SM00822">
    <property type="entry name" value="PKS_KR"/>
    <property type="match status" value="1"/>
</dbReference>
<dbReference type="EMBL" id="JGYG01000001">
    <property type="protein sequence ID" value="KFI32164.1"/>
    <property type="molecule type" value="Genomic_DNA"/>
</dbReference>
<evidence type="ECO:0000259" key="3">
    <source>
        <dbReference type="SMART" id="SM00822"/>
    </source>
</evidence>
<evidence type="ECO:0000313" key="4">
    <source>
        <dbReference type="EMBL" id="KFI32164.1"/>
    </source>
</evidence>
<dbReference type="AlphaFoldDB" id="A0A086YD14"/>
<reference evidence="4 5" key="1">
    <citation type="submission" date="2014-03" db="EMBL/GenBank/DDBJ databases">
        <title>Genome of Haematobacter massiliensis CCUG 47968.</title>
        <authorList>
            <person name="Wang D."/>
            <person name="Wang G."/>
        </authorList>
    </citation>
    <scope>NUCLEOTIDE SEQUENCE [LARGE SCALE GENOMIC DNA]</scope>
    <source>
        <strain evidence="4 5">CCUG 47968</strain>
    </source>
</reference>
<dbReference type="FunFam" id="3.40.50.720:FF:000084">
    <property type="entry name" value="Short-chain dehydrogenase reductase"/>
    <property type="match status" value="1"/>
</dbReference>
<feature type="domain" description="Ketoreductase" evidence="3">
    <location>
        <begin position="3"/>
        <end position="171"/>
    </location>
</feature>
<organism evidence="4 5">
    <name type="scientific">Haematobacter massiliensis</name>
    <dbReference type="NCBI Taxonomy" id="195105"/>
    <lineage>
        <taxon>Bacteria</taxon>
        <taxon>Pseudomonadati</taxon>
        <taxon>Pseudomonadota</taxon>
        <taxon>Alphaproteobacteria</taxon>
        <taxon>Rhodobacterales</taxon>
        <taxon>Paracoccaceae</taxon>
        <taxon>Haematobacter</taxon>
    </lineage>
</organism>
<dbReference type="OrthoDB" id="9803333at2"/>
<accession>A0A086YD14</accession>
<evidence type="ECO:0000256" key="2">
    <source>
        <dbReference type="ARBA" id="ARBA00023002"/>
    </source>
</evidence>
<keyword evidence="5" id="KW-1185">Reference proteome</keyword>
<dbReference type="SUPFAM" id="SSF51735">
    <property type="entry name" value="NAD(P)-binding Rossmann-fold domains"/>
    <property type="match status" value="1"/>
</dbReference>
<evidence type="ECO:0000256" key="1">
    <source>
        <dbReference type="ARBA" id="ARBA00006484"/>
    </source>
</evidence>
<proteinExistence type="inferred from homology"/>